<name>A0A498KYY5_9EURY</name>
<evidence type="ECO:0000313" key="1">
    <source>
        <dbReference type="EMBL" id="RXK47760.1"/>
    </source>
</evidence>
<keyword evidence="2" id="KW-1185">Reference proteome</keyword>
<reference evidence="1 2" key="1">
    <citation type="submission" date="2019-01" db="EMBL/GenBank/DDBJ databases">
        <title>Halorientalis sp. F13-25 a new haloarchaeum isolated from hypersaline water.</title>
        <authorList>
            <person name="Ana D.-V."/>
            <person name="Cristina S.-P."/>
            <person name="Antonio V."/>
        </authorList>
    </citation>
    <scope>NUCLEOTIDE SEQUENCE [LARGE SCALE GENOMIC DNA]</scope>
    <source>
        <strain evidence="1 2">F13-25</strain>
    </source>
</reference>
<sequence length="261" mass="28670">MPRLVLWPLFSRADFFGRCIVAVAAPLFVFRDADQSVEEGLDKKAESGGDAHLEVPLLAFSLSCPVDTGLEHRLEQPLFLGRDRRFEQIRQWGPVGAVVVELGQQHHPVVAFLLFADPPAQMGRLFEALRESNVVRVEAVVRWVLAGRLTVELIEVVLLIDPEIELESLVAGGLVNQELERVDRLDEVEMVFEAEREFATVTHRVQSAELAGDGLRGEFTPDGCDLDILTGLGFCGGFNRVTPSLCVDAWVLGLCVVGAGV</sequence>
<accession>A0A498KYY5</accession>
<comment type="caution">
    <text evidence="1">The sequence shown here is derived from an EMBL/GenBank/DDBJ whole genome shotgun (WGS) entry which is preliminary data.</text>
</comment>
<dbReference type="EMBL" id="RDFA01000005">
    <property type="protein sequence ID" value="RXK47760.1"/>
    <property type="molecule type" value="Genomic_DNA"/>
</dbReference>
<evidence type="ECO:0000313" key="2">
    <source>
        <dbReference type="Proteomes" id="UP000289691"/>
    </source>
</evidence>
<dbReference type="Proteomes" id="UP000289691">
    <property type="component" value="Unassembled WGS sequence"/>
</dbReference>
<gene>
    <name evidence="1" type="ORF">EAF64_13995</name>
</gene>
<proteinExistence type="predicted"/>
<organism evidence="1 2">
    <name type="scientific">Halorientalis pallida</name>
    <dbReference type="NCBI Taxonomy" id="2479928"/>
    <lineage>
        <taxon>Archaea</taxon>
        <taxon>Methanobacteriati</taxon>
        <taxon>Methanobacteriota</taxon>
        <taxon>Stenosarchaea group</taxon>
        <taxon>Halobacteria</taxon>
        <taxon>Halobacteriales</taxon>
        <taxon>Haloarculaceae</taxon>
        <taxon>Halorientalis</taxon>
    </lineage>
</organism>
<dbReference type="AlphaFoldDB" id="A0A498KYY5"/>
<protein>
    <submittedName>
        <fullName evidence="1">Uncharacterized protein</fullName>
    </submittedName>
</protein>
<dbReference type="RefSeq" id="WP_129069612.1">
    <property type="nucleotide sequence ID" value="NZ_RDFA01000005.1"/>
</dbReference>